<protein>
    <submittedName>
        <fullName evidence="1">cDNA FLJ59059</fullName>
    </submittedName>
</protein>
<dbReference type="PhylomeDB" id="B7Z778"/>
<name>B7Z778_HUMAN</name>
<proteinExistence type="evidence at transcript level"/>
<dbReference type="EMBL" id="AK301567">
    <property type="protein sequence ID" value="BAH13514.1"/>
    <property type="molecule type" value="mRNA"/>
</dbReference>
<evidence type="ECO:0000313" key="1">
    <source>
        <dbReference type="EMBL" id="BAH13514.1"/>
    </source>
</evidence>
<reference evidence="1" key="1">
    <citation type="submission" date="2007-10" db="EMBL/GenBank/DDBJ databases">
        <title>NEDO human cDNA sequencing project focused on splicing variants.</title>
        <authorList>
            <person name="Wakamatsu A."/>
            <person name="Yamamoto J."/>
            <person name="Kimura K."/>
            <person name="Ishii S."/>
            <person name="Watanabe K."/>
            <person name="Sugiyama A."/>
            <person name="Murakawa K."/>
            <person name="Kaida T."/>
            <person name="Tsuchiya K."/>
            <person name="Fukuzumi Y."/>
            <person name="Kumagai A."/>
            <person name="Oishi Y."/>
            <person name="Yamamoto S."/>
            <person name="Ono Y."/>
            <person name="Komori Y."/>
            <person name="Yamazaki M."/>
            <person name="Kisu Y."/>
            <person name="Nishikawa T."/>
            <person name="Sugano S."/>
            <person name="Nomura N."/>
            <person name="Isogai T."/>
        </authorList>
    </citation>
    <scope>NUCLEOTIDE SEQUENCE</scope>
    <source>
        <tissue evidence="1">Breast</tissue>
    </source>
</reference>
<dbReference type="AlphaFoldDB" id="B7Z778"/>
<accession>B7Z778</accession>
<sequence>MRRAMAFTMSVERSMTITAAVPRPVCACTSASKSISTVSHTDLGISGVDEPPGITARRLSQPPVTPPACFSISSFKGTDISSSTVQGWLTWPEMLNSLVPELRSLPKPANQVPPRRQIVGDTATVSTLATVVGQPNTPSGKWEENWWLLGGGASFLAGRCVPGSCTHGRAPALISPYHSYPCWTPNSRDAHCLVHPMPLASEQAL</sequence>
<organism evidence="1">
    <name type="scientific">Homo sapiens</name>
    <name type="common">Human</name>
    <dbReference type="NCBI Taxonomy" id="9606"/>
    <lineage>
        <taxon>Eukaryota</taxon>
        <taxon>Metazoa</taxon>
        <taxon>Chordata</taxon>
        <taxon>Craniata</taxon>
        <taxon>Vertebrata</taxon>
        <taxon>Euteleostomi</taxon>
        <taxon>Mammalia</taxon>
        <taxon>Eutheria</taxon>
        <taxon>Euarchontoglires</taxon>
        <taxon>Primates</taxon>
        <taxon>Haplorrhini</taxon>
        <taxon>Catarrhini</taxon>
        <taxon>Hominidae</taxon>
        <taxon>Homo</taxon>
    </lineage>
</organism>